<keyword evidence="2" id="KW-0255">Endonuclease</keyword>
<organism evidence="2 3">
    <name type="scientific">Deferribacter desulfuricans (strain DSM 14783 / JCM 11476 / NBRC 101012 / SSM1)</name>
    <dbReference type="NCBI Taxonomy" id="639282"/>
    <lineage>
        <taxon>Bacteria</taxon>
        <taxon>Pseudomonadati</taxon>
        <taxon>Deferribacterota</taxon>
        <taxon>Deferribacteres</taxon>
        <taxon>Deferribacterales</taxon>
        <taxon>Deferribacteraceae</taxon>
        <taxon>Deferribacter</taxon>
    </lineage>
</organism>
<evidence type="ECO:0000313" key="2">
    <source>
        <dbReference type="EMBL" id="BAI80922.1"/>
    </source>
</evidence>
<keyword evidence="2" id="KW-0540">Nuclease</keyword>
<dbReference type="Pfam" id="PF14279">
    <property type="entry name" value="HNH_5"/>
    <property type="match status" value="1"/>
</dbReference>
<dbReference type="CDD" id="cd00085">
    <property type="entry name" value="HNHc"/>
    <property type="match status" value="1"/>
</dbReference>
<evidence type="ECO:0000259" key="1">
    <source>
        <dbReference type="SMART" id="SM00507"/>
    </source>
</evidence>
<dbReference type="eggNOG" id="COG1403">
    <property type="taxonomic scope" value="Bacteria"/>
</dbReference>
<gene>
    <name evidence="2" type="ordered locus">DEFDS_1462</name>
</gene>
<dbReference type="RefSeq" id="WP_013008168.1">
    <property type="nucleotide sequence ID" value="NC_013939.1"/>
</dbReference>
<proteinExistence type="predicted"/>
<dbReference type="SMART" id="SM00507">
    <property type="entry name" value="HNHc"/>
    <property type="match status" value="1"/>
</dbReference>
<accession>D3PE99</accession>
<dbReference type="AlphaFoldDB" id="D3PE99"/>
<dbReference type="EMBL" id="AP011529">
    <property type="protein sequence ID" value="BAI80922.1"/>
    <property type="molecule type" value="Genomic_DNA"/>
</dbReference>
<keyword evidence="3" id="KW-1185">Reference proteome</keyword>
<dbReference type="GO" id="GO:0004519">
    <property type="term" value="F:endonuclease activity"/>
    <property type="evidence" value="ECO:0007669"/>
    <property type="project" value="UniProtKB-KW"/>
</dbReference>
<keyword evidence="2" id="KW-0378">Hydrolase</keyword>
<dbReference type="Proteomes" id="UP000001520">
    <property type="component" value="Chromosome"/>
</dbReference>
<dbReference type="HOGENOM" id="CLU_158450_0_0_0"/>
<dbReference type="STRING" id="639282.DEFDS_1462"/>
<dbReference type="PANTHER" id="PTHR33877:SF1">
    <property type="entry name" value="TYPE IV METHYL-DIRECTED RESTRICTION ENZYME ECOKMCRA"/>
    <property type="match status" value="1"/>
</dbReference>
<sequence>MNNNFFIIEVDEKFIKREKQKARELRKKQWWKNKLAEGKCYYCGKSFSPKELTMDHIVPIIRGGKTTKGNVVPACKDCNNKKKYMLPIEWTDYLNKLKNGEGNDR</sequence>
<evidence type="ECO:0000313" key="3">
    <source>
        <dbReference type="Proteomes" id="UP000001520"/>
    </source>
</evidence>
<dbReference type="PANTHER" id="PTHR33877">
    <property type="entry name" value="SLL1193 PROTEIN"/>
    <property type="match status" value="1"/>
</dbReference>
<dbReference type="InterPro" id="IPR029471">
    <property type="entry name" value="HNH_5"/>
</dbReference>
<feature type="domain" description="HNH nuclease" evidence="1">
    <location>
        <begin position="29"/>
        <end position="80"/>
    </location>
</feature>
<protein>
    <submittedName>
        <fullName evidence="2">HNH endonuclease</fullName>
    </submittedName>
</protein>
<dbReference type="InterPro" id="IPR052892">
    <property type="entry name" value="NA-targeting_endonuclease"/>
</dbReference>
<dbReference type="KEGG" id="ddf:DEFDS_1462"/>
<reference evidence="2 3" key="1">
    <citation type="journal article" date="2010" name="DNA Res.">
        <title>Bacterial lifestyle in a deep-sea hydrothermal vent chimney revealed by the genome sequence of the thermophilic bacterium Deferribacter desulfuricans SSM1.</title>
        <authorList>
            <person name="Takaki Y."/>
            <person name="Shimamura S."/>
            <person name="Nakagawa S."/>
            <person name="Fukuhara Y."/>
            <person name="Horikawa H."/>
            <person name="Ankai A."/>
            <person name="Harada T."/>
            <person name="Hosoyama A."/>
            <person name="Oguchi A."/>
            <person name="Fukui S."/>
            <person name="Fujita N."/>
            <person name="Takami H."/>
            <person name="Takai K."/>
        </authorList>
    </citation>
    <scope>NUCLEOTIDE SEQUENCE [LARGE SCALE GENOMIC DNA]</scope>
    <source>
        <strain evidence="3">DSM 14783 / JCM 11476 / NBRC 101012 / SSM1</strain>
    </source>
</reference>
<name>D3PE99_DEFDS</name>
<dbReference type="InterPro" id="IPR003615">
    <property type="entry name" value="HNH_nuc"/>
</dbReference>
<dbReference type="Gene3D" id="1.10.30.50">
    <property type="match status" value="1"/>
</dbReference>
<dbReference type="OrthoDB" id="9802901at2"/>